<sequence>MIIDCDTCVVRGDACRDCVISVLLGAPPSVELDGSEQRAITALADAGLVPRLRLVAPQADRRPCAERSPDSAERGERQVG</sequence>
<name>A0A5B2X1C7_9PSEU</name>
<comment type="caution">
    <text evidence="2">The sequence shown here is derived from an EMBL/GenBank/DDBJ whole genome shotgun (WGS) entry which is preliminary data.</text>
</comment>
<evidence type="ECO:0000313" key="2">
    <source>
        <dbReference type="EMBL" id="KAA2256557.1"/>
    </source>
</evidence>
<proteinExistence type="predicted"/>
<evidence type="ECO:0000256" key="1">
    <source>
        <dbReference type="SAM" id="MobiDB-lite"/>
    </source>
</evidence>
<dbReference type="Proteomes" id="UP000323454">
    <property type="component" value="Unassembled WGS sequence"/>
</dbReference>
<feature type="region of interest" description="Disordered" evidence="1">
    <location>
        <begin position="58"/>
        <end position="80"/>
    </location>
</feature>
<dbReference type="OrthoDB" id="4774211at2"/>
<keyword evidence="3" id="KW-1185">Reference proteome</keyword>
<protein>
    <submittedName>
        <fullName evidence="2">Uncharacterized protein</fullName>
    </submittedName>
</protein>
<reference evidence="2 3" key="1">
    <citation type="submission" date="2019-09" db="EMBL/GenBank/DDBJ databases">
        <title>Goodfellowia gen. nov., a new genus of the Pseudonocardineae related to Actinoalloteichus, containing Goodfellowia coeruleoviolacea gen. nov., comb. nov. gen. nov., comb. nov.</title>
        <authorList>
            <person name="Labeda D."/>
        </authorList>
    </citation>
    <scope>NUCLEOTIDE SEQUENCE [LARGE SCALE GENOMIC DNA]</scope>
    <source>
        <strain evidence="2 3">AN110305</strain>
    </source>
</reference>
<organism evidence="2 3">
    <name type="scientific">Solihabitans fulvus</name>
    <dbReference type="NCBI Taxonomy" id="1892852"/>
    <lineage>
        <taxon>Bacteria</taxon>
        <taxon>Bacillati</taxon>
        <taxon>Actinomycetota</taxon>
        <taxon>Actinomycetes</taxon>
        <taxon>Pseudonocardiales</taxon>
        <taxon>Pseudonocardiaceae</taxon>
        <taxon>Solihabitans</taxon>
    </lineage>
</organism>
<gene>
    <name evidence="2" type="ORF">F0L68_26350</name>
</gene>
<feature type="compositionally biased region" description="Basic and acidic residues" evidence="1">
    <location>
        <begin position="59"/>
        <end position="80"/>
    </location>
</feature>
<evidence type="ECO:0000313" key="3">
    <source>
        <dbReference type="Proteomes" id="UP000323454"/>
    </source>
</evidence>
<reference evidence="2 3" key="2">
    <citation type="submission" date="2019-09" db="EMBL/GenBank/DDBJ databases">
        <authorList>
            <person name="Jin C."/>
        </authorList>
    </citation>
    <scope>NUCLEOTIDE SEQUENCE [LARGE SCALE GENOMIC DNA]</scope>
    <source>
        <strain evidence="2 3">AN110305</strain>
    </source>
</reference>
<dbReference type="AlphaFoldDB" id="A0A5B2X1C7"/>
<dbReference type="RefSeq" id="WP_149852499.1">
    <property type="nucleotide sequence ID" value="NZ_VUOB01000051.1"/>
</dbReference>
<accession>A0A5B2X1C7</accession>
<dbReference type="EMBL" id="VUOB01000051">
    <property type="protein sequence ID" value="KAA2256557.1"/>
    <property type="molecule type" value="Genomic_DNA"/>
</dbReference>